<keyword evidence="4 6" id="KW-1133">Transmembrane helix</keyword>
<dbReference type="PANTHER" id="PTHR10057:SF0">
    <property type="entry name" value="TRANSLOCATOR PROTEIN"/>
    <property type="match status" value="1"/>
</dbReference>
<protein>
    <submittedName>
        <fullName evidence="7">TspO/MBR-related protein</fullName>
    </submittedName>
</protein>
<feature type="transmembrane region" description="Helical" evidence="6">
    <location>
        <begin position="101"/>
        <end position="120"/>
    </location>
</feature>
<dbReference type="InterPro" id="IPR004307">
    <property type="entry name" value="TspO_MBR"/>
</dbReference>
<sequence length="163" mass="18578">MSSSLIISVAIPVLGGFLSALPTREAVRSWYTTINKPGFTPPNWLFAPAWTLLYIVMGYASYRVKSSESTASAALVLYWVQLGFNFMWSPLFFYFKRIDLAMVNISIHWVLILATMITFWQVDTIAGVLFLPYLAWVSYASALNWSILKLNPSTNSEYQRLDR</sequence>
<comment type="subcellular location">
    <subcellularLocation>
        <location evidence="1">Membrane</location>
        <topology evidence="1">Multi-pass membrane protein</topology>
    </subcellularLocation>
</comment>
<dbReference type="EMBL" id="MCFE01000158">
    <property type="protein sequence ID" value="ORX96272.1"/>
    <property type="molecule type" value="Genomic_DNA"/>
</dbReference>
<reference evidence="7 8" key="1">
    <citation type="submission" date="2016-07" db="EMBL/GenBank/DDBJ databases">
        <title>Pervasive Adenine N6-methylation of Active Genes in Fungi.</title>
        <authorList>
            <consortium name="DOE Joint Genome Institute"/>
            <person name="Mondo S.J."/>
            <person name="Dannebaum R.O."/>
            <person name="Kuo R.C."/>
            <person name="Labutti K."/>
            <person name="Haridas S."/>
            <person name="Kuo A."/>
            <person name="Salamov A."/>
            <person name="Ahrendt S.R."/>
            <person name="Lipzen A."/>
            <person name="Sullivan W."/>
            <person name="Andreopoulos W.B."/>
            <person name="Clum A."/>
            <person name="Lindquist E."/>
            <person name="Daum C."/>
            <person name="Ramamoorthy G.K."/>
            <person name="Gryganskyi A."/>
            <person name="Culley D."/>
            <person name="Magnuson J.K."/>
            <person name="James T.Y."/>
            <person name="O'Malley M.A."/>
            <person name="Stajich J.E."/>
            <person name="Spatafora J.W."/>
            <person name="Visel A."/>
            <person name="Grigoriev I.V."/>
        </authorList>
    </citation>
    <scope>NUCLEOTIDE SEQUENCE [LARGE SCALE GENOMIC DNA]</scope>
    <source>
        <strain evidence="7 8">CBS 931.73</strain>
    </source>
</reference>
<evidence type="ECO:0000313" key="7">
    <source>
        <dbReference type="EMBL" id="ORX96272.1"/>
    </source>
</evidence>
<dbReference type="Gene3D" id="1.20.1260.100">
    <property type="entry name" value="TspO/MBR protein"/>
    <property type="match status" value="1"/>
</dbReference>
<proteinExistence type="inferred from homology"/>
<comment type="caution">
    <text evidence="7">The sequence shown here is derived from an EMBL/GenBank/DDBJ whole genome shotgun (WGS) entry which is preliminary data.</text>
</comment>
<evidence type="ECO:0000256" key="3">
    <source>
        <dbReference type="ARBA" id="ARBA00022692"/>
    </source>
</evidence>
<dbReference type="STRING" id="1314790.A0A1Y1YE39"/>
<evidence type="ECO:0000256" key="1">
    <source>
        <dbReference type="ARBA" id="ARBA00004141"/>
    </source>
</evidence>
<dbReference type="InParanoid" id="A0A1Y1YE39"/>
<evidence type="ECO:0000256" key="2">
    <source>
        <dbReference type="ARBA" id="ARBA00007524"/>
    </source>
</evidence>
<dbReference type="AlphaFoldDB" id="A0A1Y1YE39"/>
<evidence type="ECO:0000256" key="5">
    <source>
        <dbReference type="ARBA" id="ARBA00023136"/>
    </source>
</evidence>
<feature type="transmembrane region" description="Helical" evidence="6">
    <location>
        <begin position="74"/>
        <end position="95"/>
    </location>
</feature>
<dbReference type="FunFam" id="1.20.1260.100:FF:000001">
    <property type="entry name" value="translocator protein 2"/>
    <property type="match status" value="1"/>
</dbReference>
<evidence type="ECO:0000313" key="8">
    <source>
        <dbReference type="Proteomes" id="UP000193498"/>
    </source>
</evidence>
<dbReference type="GO" id="GO:0016020">
    <property type="term" value="C:membrane"/>
    <property type="evidence" value="ECO:0007669"/>
    <property type="project" value="UniProtKB-SubCell"/>
</dbReference>
<organism evidence="7 8">
    <name type="scientific">Basidiobolus meristosporus CBS 931.73</name>
    <dbReference type="NCBI Taxonomy" id="1314790"/>
    <lineage>
        <taxon>Eukaryota</taxon>
        <taxon>Fungi</taxon>
        <taxon>Fungi incertae sedis</taxon>
        <taxon>Zoopagomycota</taxon>
        <taxon>Entomophthoromycotina</taxon>
        <taxon>Basidiobolomycetes</taxon>
        <taxon>Basidiobolales</taxon>
        <taxon>Basidiobolaceae</taxon>
        <taxon>Basidiobolus</taxon>
    </lineage>
</organism>
<dbReference type="InterPro" id="IPR038330">
    <property type="entry name" value="TspO/MBR-related_sf"/>
</dbReference>
<dbReference type="Pfam" id="PF03073">
    <property type="entry name" value="TspO_MBR"/>
    <property type="match status" value="1"/>
</dbReference>
<dbReference type="Proteomes" id="UP000193498">
    <property type="component" value="Unassembled WGS sequence"/>
</dbReference>
<gene>
    <name evidence="7" type="ORF">K493DRAFT_314609</name>
</gene>
<accession>A0A1Y1YE39</accession>
<feature type="transmembrane region" description="Helical" evidence="6">
    <location>
        <begin position="127"/>
        <end position="148"/>
    </location>
</feature>
<dbReference type="PIRSF" id="PIRSF005859">
    <property type="entry name" value="PBR"/>
    <property type="match status" value="1"/>
</dbReference>
<name>A0A1Y1YE39_9FUNG</name>
<dbReference type="FunCoup" id="A0A1Y1YE39">
    <property type="interactions" value="32"/>
</dbReference>
<keyword evidence="3 6" id="KW-0812">Transmembrane</keyword>
<dbReference type="OrthoDB" id="8841220at2759"/>
<comment type="similarity">
    <text evidence="2">Belongs to the TspO/BZRP family.</text>
</comment>
<keyword evidence="5 6" id="KW-0472">Membrane</keyword>
<keyword evidence="8" id="KW-1185">Reference proteome</keyword>
<dbReference type="PANTHER" id="PTHR10057">
    <property type="entry name" value="PERIPHERAL-TYPE BENZODIAZEPINE RECEPTOR"/>
    <property type="match status" value="1"/>
</dbReference>
<evidence type="ECO:0000256" key="6">
    <source>
        <dbReference type="SAM" id="Phobius"/>
    </source>
</evidence>
<feature type="transmembrane region" description="Helical" evidence="6">
    <location>
        <begin position="44"/>
        <end position="62"/>
    </location>
</feature>
<evidence type="ECO:0000256" key="4">
    <source>
        <dbReference type="ARBA" id="ARBA00022989"/>
    </source>
</evidence>
<dbReference type="CDD" id="cd15904">
    <property type="entry name" value="TSPO_MBR"/>
    <property type="match status" value="1"/>
</dbReference>
<dbReference type="GO" id="GO:0033013">
    <property type="term" value="P:tetrapyrrole metabolic process"/>
    <property type="evidence" value="ECO:0007669"/>
    <property type="project" value="UniProtKB-ARBA"/>
</dbReference>